<feature type="region of interest" description="Disordered" evidence="2">
    <location>
        <begin position="1"/>
        <end position="39"/>
    </location>
</feature>
<dbReference type="Pfam" id="PF11991">
    <property type="entry name" value="Trp_DMAT"/>
    <property type="match status" value="1"/>
</dbReference>
<gene>
    <name evidence="3" type="ORF">Nans01_42400</name>
</gene>
<dbReference type="Proteomes" id="UP001165092">
    <property type="component" value="Unassembled WGS sequence"/>
</dbReference>
<keyword evidence="4" id="KW-1185">Reference proteome</keyword>
<comment type="caution">
    <text evidence="3">The sequence shown here is derived from an EMBL/GenBank/DDBJ whole genome shotgun (WGS) entry which is preliminary data.</text>
</comment>
<dbReference type="InterPro" id="IPR017795">
    <property type="entry name" value="ABBA_NscD-like"/>
</dbReference>
<dbReference type="SFLD" id="SFLDS00036">
    <property type="entry name" value="Aromatic_Prenyltransferase"/>
    <property type="match status" value="1"/>
</dbReference>
<evidence type="ECO:0000256" key="2">
    <source>
        <dbReference type="SAM" id="MobiDB-lite"/>
    </source>
</evidence>
<evidence type="ECO:0008006" key="5">
    <source>
        <dbReference type="Google" id="ProtNLM"/>
    </source>
</evidence>
<keyword evidence="1" id="KW-0808">Transferase</keyword>
<accession>A0A9W6P952</accession>
<protein>
    <recommendedName>
        <fullName evidence="5">DMATS type aromatic prenyltransferase</fullName>
    </recommendedName>
</protein>
<evidence type="ECO:0000256" key="1">
    <source>
        <dbReference type="ARBA" id="ARBA00022679"/>
    </source>
</evidence>
<dbReference type="AlphaFoldDB" id="A0A9W6P952"/>
<dbReference type="GO" id="GO:0016765">
    <property type="term" value="F:transferase activity, transferring alkyl or aryl (other than methyl) groups"/>
    <property type="evidence" value="ECO:0007669"/>
    <property type="project" value="InterPro"/>
</dbReference>
<dbReference type="SFLD" id="SFLDG01162">
    <property type="entry name" value="I"/>
    <property type="match status" value="1"/>
</dbReference>
<dbReference type="InterPro" id="IPR033964">
    <property type="entry name" value="ABBA"/>
</dbReference>
<proteinExistence type="predicted"/>
<dbReference type="EMBL" id="BSQG01000010">
    <property type="protein sequence ID" value="GLU49889.1"/>
    <property type="molecule type" value="Genomic_DNA"/>
</dbReference>
<evidence type="ECO:0000313" key="4">
    <source>
        <dbReference type="Proteomes" id="UP001165092"/>
    </source>
</evidence>
<sequence>MLVIRRAGTDGKEPEDVSTTNPHQGGDPFVTSGPPSRHHPLRLASDRYSPDTTLVEAAVDKLSRCHAGLGLSPERARAAADLLTEVWGPRGRLPIGRPRWRCYVSIDGSPFELSASWRGTDVEVRITVEALADPPEPAANQDFAWDYLRGLAGRPGVDVGRVLALEDLFRSPAPREHYWMMHGVAWRSDAEPLFKVYLDPHVNGSEHAPAIIDEAMARLGLSNAWQATLAHAAPLGGPGRIGALALDLTDPARARAKVYLQYADLDAATIDRQAEIAPSHVPGAFEAALGTILGHTRPPFAKPPVTCFAFRQGMPAPTAATLYVPMIPEFVEDAAARDRTAAFLDGVGIDPIPYVSFLSSIADRPLHETGNQNFIAYEPAPPGGTARFSGYAAPGLYS</sequence>
<name>A0A9W6P952_9ACTN</name>
<dbReference type="GO" id="GO:0009820">
    <property type="term" value="P:alkaloid metabolic process"/>
    <property type="evidence" value="ECO:0007669"/>
    <property type="project" value="InterPro"/>
</dbReference>
<evidence type="ECO:0000313" key="3">
    <source>
        <dbReference type="EMBL" id="GLU49889.1"/>
    </source>
</evidence>
<reference evidence="3" key="1">
    <citation type="submission" date="2023-02" db="EMBL/GenBank/DDBJ databases">
        <title>Nocardiopsis ansamitocini NBRC 112285.</title>
        <authorList>
            <person name="Ichikawa N."/>
            <person name="Sato H."/>
            <person name="Tonouchi N."/>
        </authorList>
    </citation>
    <scope>NUCLEOTIDE SEQUENCE</scope>
    <source>
        <strain evidence="3">NBRC 112285</strain>
    </source>
</reference>
<organism evidence="3 4">
    <name type="scientific">Nocardiopsis ansamitocini</name>
    <dbReference type="NCBI Taxonomy" id="1670832"/>
    <lineage>
        <taxon>Bacteria</taxon>
        <taxon>Bacillati</taxon>
        <taxon>Actinomycetota</taxon>
        <taxon>Actinomycetes</taxon>
        <taxon>Streptosporangiales</taxon>
        <taxon>Nocardiopsidaceae</taxon>
        <taxon>Nocardiopsis</taxon>
    </lineage>
</organism>